<feature type="chain" id="PRO_5032491959" description="Lipoprotein" evidence="1">
    <location>
        <begin position="22"/>
        <end position="104"/>
    </location>
</feature>
<evidence type="ECO:0000313" key="3">
    <source>
        <dbReference type="Proteomes" id="UP000503308"/>
    </source>
</evidence>
<dbReference type="Proteomes" id="UP000503308">
    <property type="component" value="Chromosome"/>
</dbReference>
<dbReference type="RefSeq" id="WP_169641419.1">
    <property type="nucleotide sequence ID" value="NZ_CP048788.1"/>
</dbReference>
<sequence length="104" mass="11311">MKHAMKAFVALAATLSLSACASVTNEQRGTITVEGVEYTTLTRTYQQDNRTWTTGDVIVFGRTYGCDTRTPGACERAVTRLRNSDSGRYRDDPGNAASFLIPGV</sequence>
<feature type="signal peptide" evidence="1">
    <location>
        <begin position="1"/>
        <end position="21"/>
    </location>
</feature>
<dbReference type="KEGG" id="rpon:G3256_13965"/>
<evidence type="ECO:0000256" key="1">
    <source>
        <dbReference type="SAM" id="SignalP"/>
    </source>
</evidence>
<accession>A0A858SVA1</accession>
<evidence type="ECO:0008006" key="4">
    <source>
        <dbReference type="Google" id="ProtNLM"/>
    </source>
</evidence>
<gene>
    <name evidence="2" type="ORF">G3256_13965</name>
</gene>
<proteinExistence type="predicted"/>
<dbReference type="EMBL" id="CP048788">
    <property type="protein sequence ID" value="QJF52200.1"/>
    <property type="molecule type" value="Genomic_DNA"/>
</dbReference>
<reference evidence="2 3" key="1">
    <citation type="submission" date="2020-02" db="EMBL/GenBank/DDBJ databases">
        <title>Genome sequence of Roseobacter ponti.</title>
        <authorList>
            <person name="Hollensteiner J."/>
            <person name="Schneider D."/>
            <person name="Poehlein A."/>
            <person name="Daniel R."/>
        </authorList>
    </citation>
    <scope>NUCLEOTIDE SEQUENCE [LARGE SCALE GENOMIC DNA]</scope>
    <source>
        <strain evidence="2 3">DSM 106830</strain>
    </source>
</reference>
<dbReference type="PROSITE" id="PS51257">
    <property type="entry name" value="PROKAR_LIPOPROTEIN"/>
    <property type="match status" value="1"/>
</dbReference>
<evidence type="ECO:0000313" key="2">
    <source>
        <dbReference type="EMBL" id="QJF52200.1"/>
    </source>
</evidence>
<dbReference type="AlphaFoldDB" id="A0A858SVA1"/>
<name>A0A858SVA1_9RHOB</name>
<keyword evidence="1" id="KW-0732">Signal</keyword>
<protein>
    <recommendedName>
        <fullName evidence="4">Lipoprotein</fullName>
    </recommendedName>
</protein>
<keyword evidence="3" id="KW-1185">Reference proteome</keyword>
<organism evidence="2 3">
    <name type="scientific">Roseobacter ponti</name>
    <dbReference type="NCBI Taxonomy" id="1891787"/>
    <lineage>
        <taxon>Bacteria</taxon>
        <taxon>Pseudomonadati</taxon>
        <taxon>Pseudomonadota</taxon>
        <taxon>Alphaproteobacteria</taxon>
        <taxon>Rhodobacterales</taxon>
        <taxon>Roseobacteraceae</taxon>
        <taxon>Roseobacter</taxon>
    </lineage>
</organism>